<dbReference type="AlphaFoldDB" id="A0ABD1NRE9"/>
<gene>
    <name evidence="1" type="ORF">Adt_48314</name>
</gene>
<organism evidence="1 2">
    <name type="scientific">Abeliophyllum distichum</name>
    <dbReference type="NCBI Taxonomy" id="126358"/>
    <lineage>
        <taxon>Eukaryota</taxon>
        <taxon>Viridiplantae</taxon>
        <taxon>Streptophyta</taxon>
        <taxon>Embryophyta</taxon>
        <taxon>Tracheophyta</taxon>
        <taxon>Spermatophyta</taxon>
        <taxon>Magnoliopsida</taxon>
        <taxon>eudicotyledons</taxon>
        <taxon>Gunneridae</taxon>
        <taxon>Pentapetalae</taxon>
        <taxon>asterids</taxon>
        <taxon>lamiids</taxon>
        <taxon>Lamiales</taxon>
        <taxon>Oleaceae</taxon>
        <taxon>Forsythieae</taxon>
        <taxon>Abeliophyllum</taxon>
    </lineage>
</organism>
<accession>A0ABD1NRE9</accession>
<protein>
    <submittedName>
        <fullName evidence="1">Uncharacterized protein</fullName>
    </submittedName>
</protein>
<name>A0ABD1NRE9_9LAMI</name>
<dbReference type="EMBL" id="JBFOLK010000450">
    <property type="protein sequence ID" value="KAL2454182.1"/>
    <property type="molecule type" value="Genomic_DNA"/>
</dbReference>
<reference evidence="2" key="1">
    <citation type="submission" date="2024-07" db="EMBL/GenBank/DDBJ databases">
        <title>Two chromosome-level genome assemblies of Korean endemic species Abeliophyllum distichum and Forsythia ovata (Oleaceae).</title>
        <authorList>
            <person name="Jang H."/>
        </authorList>
    </citation>
    <scope>NUCLEOTIDE SEQUENCE [LARGE SCALE GENOMIC DNA]</scope>
</reference>
<comment type="caution">
    <text evidence="1">The sequence shown here is derived from an EMBL/GenBank/DDBJ whole genome shotgun (WGS) entry which is preliminary data.</text>
</comment>
<keyword evidence="2" id="KW-1185">Reference proteome</keyword>
<sequence>MVLQYGLLPSNPGQLIQSRCREGETTTAHLDFGFGAEVQNAGDERQNPATNVSKCSAGDDTEMILGWSEINLLFAASEFVNWARIWVSAFAMCKERCQIVFKKT</sequence>
<evidence type="ECO:0000313" key="2">
    <source>
        <dbReference type="Proteomes" id="UP001604336"/>
    </source>
</evidence>
<dbReference type="Proteomes" id="UP001604336">
    <property type="component" value="Unassembled WGS sequence"/>
</dbReference>
<proteinExistence type="predicted"/>
<evidence type="ECO:0000313" key="1">
    <source>
        <dbReference type="EMBL" id="KAL2454182.1"/>
    </source>
</evidence>